<keyword evidence="2 5" id="KW-0812">Transmembrane</keyword>
<evidence type="ECO:0000313" key="6">
    <source>
        <dbReference type="EMBL" id="KJY24562.1"/>
    </source>
</evidence>
<reference evidence="6 7" key="1">
    <citation type="submission" date="2015-02" db="EMBL/GenBank/DDBJ databases">
        <authorList>
            <person name="Ju K.-S."/>
            <person name="Doroghazi J.R."/>
            <person name="Metcalf W."/>
        </authorList>
    </citation>
    <scope>NUCLEOTIDE SEQUENCE [LARGE SCALE GENOMIC DNA]</scope>
    <source>
        <strain evidence="6 7">NRRL ISP-5550</strain>
    </source>
</reference>
<feature type="non-terminal residue" evidence="6">
    <location>
        <position position="1"/>
    </location>
</feature>
<dbReference type="GO" id="GO:0015095">
    <property type="term" value="F:magnesium ion transmembrane transporter activity"/>
    <property type="evidence" value="ECO:0007669"/>
    <property type="project" value="TreeGrafter"/>
</dbReference>
<dbReference type="GO" id="GO:0050897">
    <property type="term" value="F:cobalt ion binding"/>
    <property type="evidence" value="ECO:0007669"/>
    <property type="project" value="TreeGrafter"/>
</dbReference>
<dbReference type="GO" id="GO:0005886">
    <property type="term" value="C:plasma membrane"/>
    <property type="evidence" value="ECO:0007669"/>
    <property type="project" value="UniProtKB-SubCell"/>
</dbReference>
<dbReference type="PATRIC" id="fig|68223.7.peg.4045"/>
<comment type="subcellular location">
    <subcellularLocation>
        <location evidence="1">Cell membrane</location>
        <topology evidence="1">Multi-pass membrane protein</topology>
    </subcellularLocation>
</comment>
<dbReference type="PANTHER" id="PTHR46494">
    <property type="entry name" value="CORA FAMILY METAL ION TRANSPORTER (EUROFUNG)"/>
    <property type="match status" value="1"/>
</dbReference>
<sequence length="96" mass="10948">IESLKEATRRAFASHASLSAGEQNGVINRLAIVSVVFLPLSFLTGFFGMNFTFLTDSMESREEFWLLAVGLQLLVLAVCLYVLHRTRVWRRLREDD</sequence>
<dbReference type="Pfam" id="PF01544">
    <property type="entry name" value="CorA"/>
    <property type="match status" value="1"/>
</dbReference>
<keyword evidence="4 5" id="KW-0472">Membrane</keyword>
<accession>A0A0F4IRE4</accession>
<dbReference type="SUPFAM" id="SSF144083">
    <property type="entry name" value="Magnesium transport protein CorA, transmembrane region"/>
    <property type="match status" value="1"/>
</dbReference>
<evidence type="ECO:0000256" key="4">
    <source>
        <dbReference type="ARBA" id="ARBA00023136"/>
    </source>
</evidence>
<gene>
    <name evidence="6" type="ORF">VR44_34980</name>
</gene>
<proteinExistence type="predicted"/>
<name>A0A0F4IRE4_9ACTN</name>
<dbReference type="Gene3D" id="1.20.58.340">
    <property type="entry name" value="Magnesium transport protein CorA, transmembrane region"/>
    <property type="match status" value="1"/>
</dbReference>
<dbReference type="Proteomes" id="UP000033551">
    <property type="component" value="Unassembled WGS sequence"/>
</dbReference>
<dbReference type="InterPro" id="IPR045863">
    <property type="entry name" value="CorA_TM1_TM2"/>
</dbReference>
<keyword evidence="3 5" id="KW-1133">Transmembrane helix</keyword>
<feature type="transmembrane region" description="Helical" evidence="5">
    <location>
        <begin position="64"/>
        <end position="83"/>
    </location>
</feature>
<dbReference type="RefSeq" id="WP_045951676.1">
    <property type="nucleotide sequence ID" value="NZ_JZWV01001204.1"/>
</dbReference>
<protein>
    <submittedName>
        <fullName evidence="6">Cation transporter</fullName>
    </submittedName>
</protein>
<dbReference type="AlphaFoldDB" id="A0A0F4IRE4"/>
<evidence type="ECO:0000256" key="2">
    <source>
        <dbReference type="ARBA" id="ARBA00022692"/>
    </source>
</evidence>
<dbReference type="GO" id="GO:0015087">
    <property type="term" value="F:cobalt ion transmembrane transporter activity"/>
    <property type="evidence" value="ECO:0007669"/>
    <property type="project" value="TreeGrafter"/>
</dbReference>
<dbReference type="GO" id="GO:0000287">
    <property type="term" value="F:magnesium ion binding"/>
    <property type="evidence" value="ECO:0007669"/>
    <property type="project" value="TreeGrafter"/>
</dbReference>
<dbReference type="InterPro" id="IPR002523">
    <property type="entry name" value="MgTranspt_CorA/ZnTranspt_ZntB"/>
</dbReference>
<dbReference type="PANTHER" id="PTHR46494:SF1">
    <property type="entry name" value="CORA FAMILY METAL ION TRANSPORTER (EUROFUNG)"/>
    <property type="match status" value="1"/>
</dbReference>
<comment type="caution">
    <text evidence="6">The sequence shown here is derived from an EMBL/GenBank/DDBJ whole genome shotgun (WGS) entry which is preliminary data.</text>
</comment>
<evidence type="ECO:0000256" key="5">
    <source>
        <dbReference type="SAM" id="Phobius"/>
    </source>
</evidence>
<organism evidence="6 7">
    <name type="scientific">Streptomyces katrae</name>
    <dbReference type="NCBI Taxonomy" id="68223"/>
    <lineage>
        <taxon>Bacteria</taxon>
        <taxon>Bacillati</taxon>
        <taxon>Actinomycetota</taxon>
        <taxon>Actinomycetes</taxon>
        <taxon>Kitasatosporales</taxon>
        <taxon>Streptomycetaceae</taxon>
        <taxon>Streptomyces</taxon>
    </lineage>
</organism>
<dbReference type="EMBL" id="JZWV01001204">
    <property type="protein sequence ID" value="KJY24562.1"/>
    <property type="molecule type" value="Genomic_DNA"/>
</dbReference>
<evidence type="ECO:0000313" key="7">
    <source>
        <dbReference type="Proteomes" id="UP000033551"/>
    </source>
</evidence>
<evidence type="ECO:0000256" key="1">
    <source>
        <dbReference type="ARBA" id="ARBA00004651"/>
    </source>
</evidence>
<feature type="transmembrane region" description="Helical" evidence="5">
    <location>
        <begin position="30"/>
        <end position="52"/>
    </location>
</feature>
<keyword evidence="7" id="KW-1185">Reference proteome</keyword>
<evidence type="ECO:0000256" key="3">
    <source>
        <dbReference type="ARBA" id="ARBA00022989"/>
    </source>
</evidence>